<dbReference type="GO" id="GO:0003955">
    <property type="term" value="F:NAD(P)H dehydrogenase (quinone) activity"/>
    <property type="evidence" value="ECO:0007669"/>
    <property type="project" value="TreeGrafter"/>
</dbReference>
<dbReference type="PANTHER" id="PTHR47307:SF1">
    <property type="entry name" value="GLUTATHIONE-REGULATED POTASSIUM-EFFLUX SYSTEM ANCILLARY PROTEIN KEFG"/>
    <property type="match status" value="1"/>
</dbReference>
<dbReference type="AlphaFoldDB" id="A0AAN5AP59"/>
<evidence type="ECO:0000313" key="3">
    <source>
        <dbReference type="EMBL" id="GJM63478.1"/>
    </source>
</evidence>
<evidence type="ECO:0000313" key="4">
    <source>
        <dbReference type="Proteomes" id="UP001310022"/>
    </source>
</evidence>
<evidence type="ECO:0000256" key="1">
    <source>
        <dbReference type="ARBA" id="ARBA00023002"/>
    </source>
</evidence>
<dbReference type="GO" id="GO:0010181">
    <property type="term" value="F:FMN binding"/>
    <property type="evidence" value="ECO:0007669"/>
    <property type="project" value="TreeGrafter"/>
</dbReference>
<dbReference type="Proteomes" id="UP001310022">
    <property type="component" value="Unassembled WGS sequence"/>
</dbReference>
<sequence>MSDVKTKTWHMKILILFGHPAFQSSHVNKYLVKGLDQFPGVTFRDLYEHYPEMDIDIDEEQRLLK</sequence>
<keyword evidence="1" id="KW-0560">Oxidoreductase</keyword>
<dbReference type="Gene3D" id="3.40.50.360">
    <property type="match status" value="1"/>
</dbReference>
<reference evidence="3 4" key="1">
    <citation type="submission" date="2021-12" db="EMBL/GenBank/DDBJ databases">
        <title>Genome sequencing of bacteria with rrn-lacking chromosome and rrn-plasmid.</title>
        <authorList>
            <person name="Anda M."/>
            <person name="Iwasaki W."/>
        </authorList>
    </citation>
    <scope>NUCLEOTIDE SEQUENCE [LARGE SCALE GENOMIC DNA]</scope>
    <source>
        <strain evidence="3 4">NBRC 15940</strain>
    </source>
</reference>
<organism evidence="3 4">
    <name type="scientific">Persicobacter diffluens</name>
    <dbReference type="NCBI Taxonomy" id="981"/>
    <lineage>
        <taxon>Bacteria</taxon>
        <taxon>Pseudomonadati</taxon>
        <taxon>Bacteroidota</taxon>
        <taxon>Cytophagia</taxon>
        <taxon>Cytophagales</taxon>
        <taxon>Persicobacteraceae</taxon>
        <taxon>Persicobacter</taxon>
    </lineage>
</organism>
<evidence type="ECO:0000259" key="2">
    <source>
        <dbReference type="Pfam" id="PF02525"/>
    </source>
</evidence>
<gene>
    <name evidence="3" type="ORF">PEDI_40300</name>
</gene>
<protein>
    <recommendedName>
        <fullName evidence="2">Flavodoxin-like fold domain-containing protein</fullName>
    </recommendedName>
</protein>
<dbReference type="Pfam" id="PF02525">
    <property type="entry name" value="Flavodoxin_2"/>
    <property type="match status" value="1"/>
</dbReference>
<dbReference type="InterPro" id="IPR003680">
    <property type="entry name" value="Flavodoxin_fold"/>
</dbReference>
<feature type="domain" description="Flavodoxin-like fold" evidence="2">
    <location>
        <begin position="11"/>
        <end position="64"/>
    </location>
</feature>
<proteinExistence type="predicted"/>
<dbReference type="EMBL" id="BQKE01000003">
    <property type="protein sequence ID" value="GJM63478.1"/>
    <property type="molecule type" value="Genomic_DNA"/>
</dbReference>
<dbReference type="InterPro" id="IPR029039">
    <property type="entry name" value="Flavoprotein-like_sf"/>
</dbReference>
<dbReference type="GO" id="GO:0009055">
    <property type="term" value="F:electron transfer activity"/>
    <property type="evidence" value="ECO:0007669"/>
    <property type="project" value="TreeGrafter"/>
</dbReference>
<dbReference type="SUPFAM" id="SSF52218">
    <property type="entry name" value="Flavoproteins"/>
    <property type="match status" value="1"/>
</dbReference>
<keyword evidence="4" id="KW-1185">Reference proteome</keyword>
<accession>A0AAN5AP59</accession>
<comment type="caution">
    <text evidence="3">The sequence shown here is derived from an EMBL/GenBank/DDBJ whole genome shotgun (WGS) entry which is preliminary data.</text>
</comment>
<dbReference type="InterPro" id="IPR046980">
    <property type="entry name" value="KefG/KefF"/>
</dbReference>
<dbReference type="PANTHER" id="PTHR47307">
    <property type="entry name" value="GLUTATHIONE-REGULATED POTASSIUM-EFFLUX SYSTEM ANCILLARY PROTEIN KEFG"/>
    <property type="match status" value="1"/>
</dbReference>
<name>A0AAN5AP59_9BACT</name>